<sequence length="335" mass="35501">MPLLGVTVPPAQTPRAIGPLLQTPEATGSPLPATGPPRFIVIARTPIARFIPANSKTATFTPVRPSVQDAKTGKFLFDIPLPPGVKSSWQVLAAAPDNRTFVLSGWTGPDSPIRFFRIHLDEKGRPGEPALIPGFDTDGLSPGYVMALSPDGTRLALSATVIGGGVNVSVVDLSTGHRREWSTSQPGMVLSLAWAPNGHDLALASSRGGLRILDVRRPGPELFGATRLVKAVEGFWPLGSVAYAPDGKTLVYAVRSAIERISITGEEPPQVLAQLDRPATASLTVVFSLDGTGRHLLYVEGWRSFQLDLVSGRVTGLPILVGEHQKKGGSPQAAW</sequence>
<gene>
    <name evidence="2" type="ORF">SAMN05216276_104053</name>
</gene>
<reference evidence="2 3" key="1">
    <citation type="submission" date="2017-06" db="EMBL/GenBank/DDBJ databases">
        <authorList>
            <person name="Kim H.J."/>
            <person name="Triplett B.A."/>
        </authorList>
    </citation>
    <scope>NUCLEOTIDE SEQUENCE [LARGE SCALE GENOMIC DNA]</scope>
    <source>
        <strain evidence="2 3">CGMCC 4.2132</strain>
    </source>
</reference>
<dbReference type="SUPFAM" id="SSF82171">
    <property type="entry name" value="DPP6 N-terminal domain-like"/>
    <property type="match status" value="1"/>
</dbReference>
<dbReference type="EMBL" id="FZOD01000040">
    <property type="protein sequence ID" value="SNT41092.1"/>
    <property type="molecule type" value="Genomic_DNA"/>
</dbReference>
<dbReference type="Proteomes" id="UP000198282">
    <property type="component" value="Unassembled WGS sequence"/>
</dbReference>
<accession>A0A239MG52</accession>
<dbReference type="Gene3D" id="2.120.10.30">
    <property type="entry name" value="TolB, C-terminal domain"/>
    <property type="match status" value="1"/>
</dbReference>
<dbReference type="AlphaFoldDB" id="A0A239MG52"/>
<evidence type="ECO:0008006" key="4">
    <source>
        <dbReference type="Google" id="ProtNLM"/>
    </source>
</evidence>
<feature type="region of interest" description="Disordered" evidence="1">
    <location>
        <begin position="1"/>
        <end position="34"/>
    </location>
</feature>
<keyword evidence="3" id="KW-1185">Reference proteome</keyword>
<name>A0A239MG52_9ACTN</name>
<dbReference type="InterPro" id="IPR011042">
    <property type="entry name" value="6-blade_b-propeller_TolB-like"/>
</dbReference>
<evidence type="ECO:0000313" key="3">
    <source>
        <dbReference type="Proteomes" id="UP000198282"/>
    </source>
</evidence>
<proteinExistence type="predicted"/>
<evidence type="ECO:0000256" key="1">
    <source>
        <dbReference type="SAM" id="MobiDB-lite"/>
    </source>
</evidence>
<protein>
    <recommendedName>
        <fullName evidence="4">WD40-like Beta Propeller Repeat</fullName>
    </recommendedName>
</protein>
<organism evidence="2 3">
    <name type="scientific">Streptosporangium subroseum</name>
    <dbReference type="NCBI Taxonomy" id="106412"/>
    <lineage>
        <taxon>Bacteria</taxon>
        <taxon>Bacillati</taxon>
        <taxon>Actinomycetota</taxon>
        <taxon>Actinomycetes</taxon>
        <taxon>Streptosporangiales</taxon>
        <taxon>Streptosporangiaceae</taxon>
        <taxon>Streptosporangium</taxon>
    </lineage>
</organism>
<evidence type="ECO:0000313" key="2">
    <source>
        <dbReference type="EMBL" id="SNT41092.1"/>
    </source>
</evidence>